<accession>A0A3M8CUB8</accession>
<protein>
    <submittedName>
        <fullName evidence="2">Stage II sporulation protein M</fullName>
    </submittedName>
</protein>
<dbReference type="RefSeq" id="WP_122913306.1">
    <property type="nucleotide sequence ID" value="NZ_RHHT01000021.1"/>
</dbReference>
<feature type="transmembrane region" description="Helical" evidence="1">
    <location>
        <begin position="135"/>
        <end position="157"/>
    </location>
</feature>
<dbReference type="AlphaFoldDB" id="A0A3M8CUB8"/>
<organism evidence="2 3">
    <name type="scientific">Brevibacillus panacihumi</name>
    <dbReference type="NCBI Taxonomy" id="497735"/>
    <lineage>
        <taxon>Bacteria</taxon>
        <taxon>Bacillati</taxon>
        <taxon>Bacillota</taxon>
        <taxon>Bacilli</taxon>
        <taxon>Bacillales</taxon>
        <taxon>Paenibacillaceae</taxon>
        <taxon>Brevibacillus</taxon>
    </lineage>
</organism>
<evidence type="ECO:0000313" key="3">
    <source>
        <dbReference type="Proteomes" id="UP000281915"/>
    </source>
</evidence>
<keyword evidence="1" id="KW-0472">Membrane</keyword>
<comment type="caution">
    <text evidence="2">The sequence shown here is derived from an EMBL/GenBank/DDBJ whole genome shotgun (WGS) entry which is preliminary data.</text>
</comment>
<dbReference type="Pfam" id="PF01944">
    <property type="entry name" value="SpoIIM"/>
    <property type="match status" value="1"/>
</dbReference>
<dbReference type="InterPro" id="IPR002798">
    <property type="entry name" value="SpoIIM-like"/>
</dbReference>
<proteinExistence type="predicted"/>
<dbReference type="PANTHER" id="PTHR35337">
    <property type="entry name" value="SLR1478 PROTEIN"/>
    <property type="match status" value="1"/>
</dbReference>
<reference evidence="2 3" key="1">
    <citation type="submission" date="2018-10" db="EMBL/GenBank/DDBJ databases">
        <title>Phylogenomics of Brevibacillus.</title>
        <authorList>
            <person name="Dunlap C."/>
        </authorList>
    </citation>
    <scope>NUCLEOTIDE SEQUENCE [LARGE SCALE GENOMIC DNA]</scope>
    <source>
        <strain evidence="2 3">JCM 15085</strain>
    </source>
</reference>
<keyword evidence="1" id="KW-1133">Transmembrane helix</keyword>
<keyword evidence="1" id="KW-0812">Transmembrane</keyword>
<evidence type="ECO:0000313" key="2">
    <source>
        <dbReference type="EMBL" id="RNB78857.1"/>
    </source>
</evidence>
<gene>
    <name evidence="2" type="ORF">EDM58_10600</name>
</gene>
<feature type="transmembrane region" description="Helical" evidence="1">
    <location>
        <begin position="15"/>
        <end position="32"/>
    </location>
</feature>
<evidence type="ECO:0000256" key="1">
    <source>
        <dbReference type="SAM" id="Phobius"/>
    </source>
</evidence>
<dbReference type="PANTHER" id="PTHR35337:SF1">
    <property type="entry name" value="SLR1478 PROTEIN"/>
    <property type="match status" value="1"/>
</dbReference>
<dbReference type="Proteomes" id="UP000281915">
    <property type="component" value="Unassembled WGS sequence"/>
</dbReference>
<name>A0A3M8CUB8_9BACL</name>
<sequence length="217" mass="23502">MKGNVQRLWEDQRRYFLIAALIFFGGMLIGYMQSAAVEAMVKQLLGQLQEVVDRIRENGGGALATFWAIYTNNVISALMMMAMGLFFGLLPIIGLFANGLMLGFILATASTAGLNPWLVFGAGILPHGIFELSAVFLAAGVGIKLGVLVLRSIGLLFQPSKAERIKNDWYDTLKQFPAAVLLVVVMLLVAGIVESTITPMILNATLGDQLANIKLLK</sequence>
<dbReference type="EMBL" id="RHHT01000021">
    <property type="protein sequence ID" value="RNB78857.1"/>
    <property type="molecule type" value="Genomic_DNA"/>
</dbReference>
<feature type="transmembrane region" description="Helical" evidence="1">
    <location>
        <begin position="104"/>
        <end position="129"/>
    </location>
</feature>
<feature type="transmembrane region" description="Helical" evidence="1">
    <location>
        <begin position="178"/>
        <end position="202"/>
    </location>
</feature>
<feature type="transmembrane region" description="Helical" evidence="1">
    <location>
        <begin position="74"/>
        <end position="97"/>
    </location>
</feature>